<dbReference type="Pfam" id="PF00096">
    <property type="entry name" value="zf-C2H2"/>
    <property type="match status" value="4"/>
</dbReference>
<sequence length="744" mass="86294">MYELKACSVCLSTGVKFVNIDSGPLRHEYNLISGLKTNPESGLPHHLCIECATFIKKFMKFRNKCQRAYYTLLEILNTNCEITEQVLKALNKQRLKINPSLSYLASNNPRVKYEVVKFKWLKESRVPLECNKIQTLHYSTLYDETPQEQIENKVTEVNETNAFNNLVDETVSDDDYFNDNSQKNDDVDGSNLEEDFAVVMPISRKEAEAVAEIYKMLSQGKFQCKVCGNSYYTEARLKVHMRMHDTILSGKYFCELCSFYYKTSFQLKTHISGKHTYKYLCKKCPEVSFDRTSAKSHYIWNHLKDIPKSKLGKRKAKNYSHSAQKRKKLPSDFPLCLPVSQEDQYRLVKERQQSKNYIESPFKCELCYKGFREPATYDKHMKKHDPATSGQYQCDVCKVYVKNTRQIYKHMARSHIHLSRSGMPPFTCFCRGQAKMHYRWHKNVTYSCPHCNKEFVKASTRLTHIRIKHPSTFVCTICGHSFVSESGLYCHKKIAHTKEEMDASSKLKTDIETTSSLYCAECQLQFHSEAAFVTHFGSSNKHASTNLSIKPSRGEETLVNGKATTRPRGRPRRDVSEVLNNGTSTAGNCDICKKYLSNDVQARKHYESEHPGAEYLKRYMCDICGHTTKQYANLMVHMRTHTREKPYACPYCDRRFSMVSNRDRHIVVHTGEKRYECQHCGRRFTQSSAVKLHIQTVHLKIPYAPWDKKNRKRRKEMETSLASVAQPKAPDTQGEYINAYMFNL</sequence>
<evidence type="ECO:0000259" key="8">
    <source>
        <dbReference type="PROSITE" id="PS51915"/>
    </source>
</evidence>
<dbReference type="SUPFAM" id="SSF57667">
    <property type="entry name" value="beta-beta-alpha zinc fingers"/>
    <property type="match status" value="5"/>
</dbReference>
<name>A0A821VSY1_9NEOP</name>
<evidence type="ECO:0000256" key="4">
    <source>
        <dbReference type="ARBA" id="ARBA00022833"/>
    </source>
</evidence>
<dbReference type="PROSITE" id="PS50157">
    <property type="entry name" value="ZINC_FINGER_C2H2_2"/>
    <property type="match status" value="7"/>
</dbReference>
<feature type="domain" description="C2H2-type" evidence="7">
    <location>
        <begin position="473"/>
        <end position="501"/>
    </location>
</feature>
<evidence type="ECO:0000256" key="1">
    <source>
        <dbReference type="ARBA" id="ARBA00022723"/>
    </source>
</evidence>
<dbReference type="SMART" id="SM00355">
    <property type="entry name" value="ZnF_C2H2"/>
    <property type="match status" value="12"/>
</dbReference>
<protein>
    <submittedName>
        <fullName evidence="9">Uncharacterized protein</fullName>
    </submittedName>
</protein>
<dbReference type="GO" id="GO:0008270">
    <property type="term" value="F:zinc ion binding"/>
    <property type="evidence" value="ECO:0007669"/>
    <property type="project" value="UniProtKB-UniRule"/>
</dbReference>
<comment type="caution">
    <text evidence="9">The sequence shown here is derived from an EMBL/GenBank/DDBJ whole genome shotgun (WGS) entry which is preliminary data.</text>
</comment>
<dbReference type="GO" id="GO:0005634">
    <property type="term" value="C:nucleus"/>
    <property type="evidence" value="ECO:0007669"/>
    <property type="project" value="InterPro"/>
</dbReference>
<feature type="binding site" evidence="6">
    <location>
        <position position="48"/>
    </location>
    <ligand>
        <name>Zn(2+)</name>
        <dbReference type="ChEBI" id="CHEBI:29105"/>
    </ligand>
</feature>
<evidence type="ECO:0000313" key="9">
    <source>
        <dbReference type="EMBL" id="CAF4912586.1"/>
    </source>
</evidence>
<keyword evidence="3 5" id="KW-0863">Zinc-finger</keyword>
<dbReference type="FunFam" id="3.30.160.60:FF:000100">
    <property type="entry name" value="Zinc finger 45-like"/>
    <property type="match status" value="1"/>
</dbReference>
<organism evidence="9 10">
    <name type="scientific">Pieris macdunnoughi</name>
    <dbReference type="NCBI Taxonomy" id="345717"/>
    <lineage>
        <taxon>Eukaryota</taxon>
        <taxon>Metazoa</taxon>
        <taxon>Ecdysozoa</taxon>
        <taxon>Arthropoda</taxon>
        <taxon>Hexapoda</taxon>
        <taxon>Insecta</taxon>
        <taxon>Pterygota</taxon>
        <taxon>Neoptera</taxon>
        <taxon>Endopterygota</taxon>
        <taxon>Lepidoptera</taxon>
        <taxon>Glossata</taxon>
        <taxon>Ditrysia</taxon>
        <taxon>Papilionoidea</taxon>
        <taxon>Pieridae</taxon>
        <taxon>Pierinae</taxon>
        <taxon>Pieris</taxon>
    </lineage>
</organism>
<dbReference type="EMBL" id="CAJOBZ010000046">
    <property type="protein sequence ID" value="CAF4912586.1"/>
    <property type="molecule type" value="Genomic_DNA"/>
</dbReference>
<dbReference type="AlphaFoldDB" id="A0A821VSY1"/>
<evidence type="ECO:0000256" key="5">
    <source>
        <dbReference type="PROSITE-ProRule" id="PRU00042"/>
    </source>
</evidence>
<dbReference type="Gene3D" id="3.30.160.60">
    <property type="entry name" value="Classic Zinc Finger"/>
    <property type="match status" value="6"/>
</dbReference>
<feature type="domain" description="C2H2-type" evidence="7">
    <location>
        <begin position="647"/>
        <end position="674"/>
    </location>
</feature>
<gene>
    <name evidence="9" type="ORF">PMACD_LOCUS12279</name>
</gene>
<keyword evidence="4 6" id="KW-0862">Zinc</keyword>
<feature type="domain" description="C2H2-type" evidence="7">
    <location>
        <begin position="619"/>
        <end position="646"/>
    </location>
</feature>
<dbReference type="SMART" id="SM00868">
    <property type="entry name" value="zf-AD"/>
    <property type="match status" value="1"/>
</dbReference>
<feature type="binding site" evidence="6">
    <location>
        <position position="51"/>
    </location>
    <ligand>
        <name>Zn(2+)</name>
        <dbReference type="ChEBI" id="CHEBI:29105"/>
    </ligand>
</feature>
<feature type="binding site" evidence="6">
    <location>
        <position position="10"/>
    </location>
    <ligand>
        <name>Zn(2+)</name>
        <dbReference type="ChEBI" id="CHEBI:29105"/>
    </ligand>
</feature>
<feature type="binding site" evidence="6">
    <location>
        <position position="7"/>
    </location>
    <ligand>
        <name>Zn(2+)</name>
        <dbReference type="ChEBI" id="CHEBI:29105"/>
    </ligand>
</feature>
<dbReference type="PROSITE" id="PS00028">
    <property type="entry name" value="ZINC_FINGER_C2H2_1"/>
    <property type="match status" value="7"/>
</dbReference>
<evidence type="ECO:0000256" key="3">
    <source>
        <dbReference type="ARBA" id="ARBA00022771"/>
    </source>
</evidence>
<dbReference type="Pfam" id="PF07776">
    <property type="entry name" value="zf-AD"/>
    <property type="match status" value="1"/>
</dbReference>
<feature type="domain" description="C2H2-type" evidence="7">
    <location>
        <begin position="362"/>
        <end position="389"/>
    </location>
</feature>
<dbReference type="PANTHER" id="PTHR24379:SF121">
    <property type="entry name" value="C2H2-TYPE DOMAIN-CONTAINING PROTEIN"/>
    <property type="match status" value="1"/>
</dbReference>
<accession>A0A821VSY1</accession>
<dbReference type="PROSITE" id="PS51915">
    <property type="entry name" value="ZAD"/>
    <property type="match status" value="1"/>
</dbReference>
<dbReference type="InterPro" id="IPR036236">
    <property type="entry name" value="Znf_C2H2_sf"/>
</dbReference>
<feature type="domain" description="C2H2-type" evidence="7">
    <location>
        <begin position="446"/>
        <end position="469"/>
    </location>
</feature>
<dbReference type="InterPro" id="IPR012934">
    <property type="entry name" value="Znf_AD"/>
</dbReference>
<reference evidence="9" key="1">
    <citation type="submission" date="2021-02" db="EMBL/GenBank/DDBJ databases">
        <authorList>
            <person name="Steward A R."/>
        </authorList>
    </citation>
    <scope>NUCLEOTIDE SEQUENCE</scope>
</reference>
<dbReference type="PANTHER" id="PTHR24379">
    <property type="entry name" value="KRAB AND ZINC FINGER DOMAIN-CONTAINING"/>
    <property type="match status" value="1"/>
</dbReference>
<evidence type="ECO:0000256" key="2">
    <source>
        <dbReference type="ARBA" id="ARBA00022737"/>
    </source>
</evidence>
<evidence type="ECO:0000313" key="10">
    <source>
        <dbReference type="Proteomes" id="UP000663880"/>
    </source>
</evidence>
<dbReference type="SUPFAM" id="SSF57716">
    <property type="entry name" value="Glucocorticoid receptor-like (DNA-binding domain)"/>
    <property type="match status" value="1"/>
</dbReference>
<keyword evidence="2" id="KW-0677">Repeat</keyword>
<proteinExistence type="predicted"/>
<keyword evidence="1 6" id="KW-0479">Metal-binding</keyword>
<dbReference type="FunFam" id="3.30.160.60:FF:000446">
    <property type="entry name" value="Zinc finger protein"/>
    <property type="match status" value="1"/>
</dbReference>
<evidence type="ECO:0000256" key="6">
    <source>
        <dbReference type="PROSITE-ProRule" id="PRU01263"/>
    </source>
</evidence>
<dbReference type="Proteomes" id="UP000663880">
    <property type="component" value="Unassembled WGS sequence"/>
</dbReference>
<evidence type="ECO:0000259" key="7">
    <source>
        <dbReference type="PROSITE" id="PS50157"/>
    </source>
</evidence>
<keyword evidence="10" id="KW-1185">Reference proteome</keyword>
<feature type="domain" description="C2H2-type" evidence="7">
    <location>
        <begin position="675"/>
        <end position="698"/>
    </location>
</feature>
<dbReference type="FunFam" id="3.30.160.60:FF:000110">
    <property type="entry name" value="Zinc finger protein-like"/>
    <property type="match status" value="1"/>
</dbReference>
<feature type="domain" description="ZAD" evidence="8">
    <location>
        <begin position="5"/>
        <end position="75"/>
    </location>
</feature>
<dbReference type="InterPro" id="IPR013087">
    <property type="entry name" value="Znf_C2H2_type"/>
</dbReference>
<feature type="domain" description="C2H2-type" evidence="7">
    <location>
        <begin position="222"/>
        <end position="244"/>
    </location>
</feature>
<dbReference type="OrthoDB" id="9439903at2759"/>